<keyword evidence="2" id="KW-0378">Hydrolase</keyword>
<evidence type="ECO:0000313" key="4">
    <source>
        <dbReference type="EMBL" id="CUS03570.2"/>
    </source>
</evidence>
<dbReference type="InterPro" id="IPR006674">
    <property type="entry name" value="HD_domain"/>
</dbReference>
<dbReference type="Proteomes" id="UP000215027">
    <property type="component" value="Chromosome I"/>
</dbReference>
<dbReference type="GO" id="GO:0005737">
    <property type="term" value="C:cytoplasm"/>
    <property type="evidence" value="ECO:0007669"/>
    <property type="project" value="TreeGrafter"/>
</dbReference>
<dbReference type="RefSeq" id="WP_095043038.1">
    <property type="nucleotide sequence ID" value="NZ_LN890655.1"/>
</dbReference>
<evidence type="ECO:0000259" key="3">
    <source>
        <dbReference type="Pfam" id="PF13023"/>
    </source>
</evidence>
<keyword evidence="1" id="KW-0479">Metal-binding</keyword>
<reference evidence="4" key="1">
    <citation type="submission" date="2016-01" db="EMBL/GenBank/DDBJ databases">
        <authorList>
            <person name="Mcilroy J.S."/>
            <person name="Karst M S."/>
            <person name="Albertsen M."/>
        </authorList>
    </citation>
    <scope>NUCLEOTIDE SEQUENCE</scope>
    <source>
        <strain evidence="4">Cfx-K</strain>
    </source>
</reference>
<dbReference type="Gene3D" id="1.10.3210.10">
    <property type="entry name" value="Hypothetical protein af1432"/>
    <property type="match status" value="1"/>
</dbReference>
<proteinExistence type="predicted"/>
<name>A0A160T4M9_9CHLR</name>
<dbReference type="OrthoDB" id="9796032at2"/>
<dbReference type="GO" id="GO:0002953">
    <property type="term" value="F:5'-deoxynucleotidase activity"/>
    <property type="evidence" value="ECO:0007669"/>
    <property type="project" value="InterPro"/>
</dbReference>
<dbReference type="EMBL" id="LN890655">
    <property type="protein sequence ID" value="CUS03570.2"/>
    <property type="molecule type" value="Genomic_DNA"/>
</dbReference>
<dbReference type="PANTHER" id="PTHR11845">
    <property type="entry name" value="5'-DEOXYNUCLEOTIDASE HDDC2"/>
    <property type="match status" value="1"/>
</dbReference>
<dbReference type="InterPro" id="IPR039356">
    <property type="entry name" value="YfbR/HDDC2"/>
</dbReference>
<accession>A0A160T4M9</accession>
<dbReference type="KEGG" id="pbf:CFX0092_A1692"/>
<dbReference type="PANTHER" id="PTHR11845:SF13">
    <property type="entry name" value="5'-DEOXYNUCLEOTIDASE HDDC2"/>
    <property type="match status" value="1"/>
</dbReference>
<dbReference type="SUPFAM" id="SSF109604">
    <property type="entry name" value="HD-domain/PDEase-like"/>
    <property type="match status" value="1"/>
</dbReference>
<dbReference type="AlphaFoldDB" id="A0A160T4M9"/>
<dbReference type="Pfam" id="PF13023">
    <property type="entry name" value="HD_3"/>
    <property type="match status" value="1"/>
</dbReference>
<organism evidence="4 5">
    <name type="scientific">Candidatus Promineifilum breve</name>
    <dbReference type="NCBI Taxonomy" id="1806508"/>
    <lineage>
        <taxon>Bacteria</taxon>
        <taxon>Bacillati</taxon>
        <taxon>Chloroflexota</taxon>
        <taxon>Ardenticatenia</taxon>
        <taxon>Candidatus Promineifilales</taxon>
        <taxon>Candidatus Promineifilaceae</taxon>
        <taxon>Candidatus Promineifilum</taxon>
    </lineage>
</organism>
<evidence type="ECO:0000256" key="2">
    <source>
        <dbReference type="ARBA" id="ARBA00022801"/>
    </source>
</evidence>
<protein>
    <recommendedName>
        <fullName evidence="3">HD domain-containing protein</fullName>
    </recommendedName>
</protein>
<dbReference type="GO" id="GO:0046872">
    <property type="term" value="F:metal ion binding"/>
    <property type="evidence" value="ECO:0007669"/>
    <property type="project" value="UniProtKB-KW"/>
</dbReference>
<evidence type="ECO:0000256" key="1">
    <source>
        <dbReference type="ARBA" id="ARBA00022723"/>
    </source>
</evidence>
<evidence type="ECO:0000313" key="5">
    <source>
        <dbReference type="Proteomes" id="UP000215027"/>
    </source>
</evidence>
<gene>
    <name evidence="4" type="ORF">CFX0092_A1692</name>
</gene>
<keyword evidence="5" id="KW-1185">Reference proteome</keyword>
<feature type="domain" description="HD" evidence="3">
    <location>
        <begin position="18"/>
        <end position="169"/>
    </location>
</feature>
<sequence>MLTNNARLAQQLAFIVEIDRLKSIIRRAPLIDGSRRENSAEHSWHLALMAMVLAEHIDEPVDVGRTIRLVLVHDIIEIDAGDTFAYDLTGYLDKAEREERAAGRIFGLLPGDQAAEFRALWDEFEAGRTAEARFANALDRLMPLFHNYLNEGGVWRDNSIGADKVRRRMAPVGEVSAALGDLVEAFVMAALERGYIEAE</sequence>